<sequence>MWGSPTIQADLSTFDAQFGYPDPPSFKIIAPAGAIPTWDPNNSTMTGWAGETTLDVEYAHTIAPGANILLVETPTAETEGVTGFPEIVKAEEYVVNHHLGDLISQSFSATEQTFTSYAQQAPLRAAYLDAFAHGVTVLAATGDDGVANPELDGSTLYTTPTTGCGTGWAALAVIPGCLLQRPRRGTDRRRGPLCVHRQRASPW</sequence>
<comment type="caution">
    <text evidence="1">The sequence shown here is derived from an EMBL/GenBank/DDBJ whole genome shotgun (WGS) entry which is preliminary data.</text>
</comment>
<organism evidence="1 2">
    <name type="scientific">Trebonia kvetii</name>
    <dbReference type="NCBI Taxonomy" id="2480626"/>
    <lineage>
        <taxon>Bacteria</taxon>
        <taxon>Bacillati</taxon>
        <taxon>Actinomycetota</taxon>
        <taxon>Actinomycetes</taxon>
        <taxon>Streptosporangiales</taxon>
        <taxon>Treboniaceae</taxon>
        <taxon>Trebonia</taxon>
    </lineage>
</organism>
<dbReference type="OrthoDB" id="3480681at2"/>
<dbReference type="RefSeq" id="WP_145851171.1">
    <property type="nucleotide sequence ID" value="NZ_RPFW01000001.1"/>
</dbReference>
<dbReference type="GO" id="GO:0004252">
    <property type="term" value="F:serine-type endopeptidase activity"/>
    <property type="evidence" value="ECO:0007669"/>
    <property type="project" value="InterPro"/>
</dbReference>
<dbReference type="PANTHER" id="PTHR14218:SF15">
    <property type="entry name" value="TRIPEPTIDYL-PEPTIDASE 1"/>
    <property type="match status" value="1"/>
</dbReference>
<name>A0A6P2C7V8_9ACTN</name>
<dbReference type="PANTHER" id="PTHR14218">
    <property type="entry name" value="PROTEASE S8 TRIPEPTIDYL PEPTIDASE I CLN2"/>
    <property type="match status" value="1"/>
</dbReference>
<evidence type="ECO:0008006" key="3">
    <source>
        <dbReference type="Google" id="ProtNLM"/>
    </source>
</evidence>
<keyword evidence="2" id="KW-1185">Reference proteome</keyword>
<evidence type="ECO:0000313" key="2">
    <source>
        <dbReference type="Proteomes" id="UP000460272"/>
    </source>
</evidence>
<dbReference type="InterPro" id="IPR050819">
    <property type="entry name" value="Tripeptidyl-peptidase_I"/>
</dbReference>
<reference evidence="1 2" key="1">
    <citation type="submission" date="2018-11" db="EMBL/GenBank/DDBJ databases">
        <title>Trebonia kvetii gen.nov., sp.nov., a novel acidophilic actinobacterium, and proposal of the new actinobacterial family Treboniaceae fam. nov.</title>
        <authorList>
            <person name="Rapoport D."/>
            <person name="Sagova-Mareckova M."/>
            <person name="Sedlacek I."/>
            <person name="Provaznik J."/>
            <person name="Kralova S."/>
            <person name="Pavlinic D."/>
            <person name="Benes V."/>
            <person name="Kopecky J."/>
        </authorList>
    </citation>
    <scope>NUCLEOTIDE SEQUENCE [LARGE SCALE GENOMIC DNA]</scope>
    <source>
        <strain evidence="1 2">15Tr583</strain>
    </source>
</reference>
<gene>
    <name evidence="1" type="ORF">EAS64_03060</name>
</gene>
<dbReference type="Gene3D" id="3.40.50.200">
    <property type="entry name" value="Peptidase S8/S53 domain"/>
    <property type="match status" value="1"/>
</dbReference>
<dbReference type="AlphaFoldDB" id="A0A6P2C7V8"/>
<accession>A0A6P2C7V8</accession>
<dbReference type="GO" id="GO:0008240">
    <property type="term" value="F:tripeptidyl-peptidase activity"/>
    <property type="evidence" value="ECO:0007669"/>
    <property type="project" value="TreeGrafter"/>
</dbReference>
<evidence type="ECO:0000313" key="1">
    <source>
        <dbReference type="EMBL" id="TVZ06416.1"/>
    </source>
</evidence>
<dbReference type="EMBL" id="RPFW01000001">
    <property type="protein sequence ID" value="TVZ06416.1"/>
    <property type="molecule type" value="Genomic_DNA"/>
</dbReference>
<dbReference type="InterPro" id="IPR036852">
    <property type="entry name" value="Peptidase_S8/S53_dom_sf"/>
</dbReference>
<dbReference type="Proteomes" id="UP000460272">
    <property type="component" value="Unassembled WGS sequence"/>
</dbReference>
<dbReference type="GO" id="GO:0006508">
    <property type="term" value="P:proteolysis"/>
    <property type="evidence" value="ECO:0007669"/>
    <property type="project" value="InterPro"/>
</dbReference>
<protein>
    <recommendedName>
        <fullName evidence="3">Peptidase S53 domain-containing protein</fullName>
    </recommendedName>
</protein>
<dbReference type="SUPFAM" id="SSF52743">
    <property type="entry name" value="Subtilisin-like"/>
    <property type="match status" value="1"/>
</dbReference>
<proteinExistence type="predicted"/>